<evidence type="ECO:0000313" key="9">
    <source>
        <dbReference type="EMBL" id="RQG93520.1"/>
    </source>
</evidence>
<keyword evidence="3" id="KW-1003">Cell membrane</keyword>
<evidence type="ECO:0000256" key="6">
    <source>
        <dbReference type="ARBA" id="ARBA00023136"/>
    </source>
</evidence>
<feature type="transmembrane region" description="Helical" evidence="7">
    <location>
        <begin position="81"/>
        <end position="102"/>
    </location>
</feature>
<evidence type="ECO:0000256" key="1">
    <source>
        <dbReference type="ARBA" id="ARBA00004651"/>
    </source>
</evidence>
<dbReference type="GO" id="GO:0015416">
    <property type="term" value="F:ABC-type phosphonate transporter activity"/>
    <property type="evidence" value="ECO:0007669"/>
    <property type="project" value="InterPro"/>
</dbReference>
<keyword evidence="2 7" id="KW-0813">Transport</keyword>
<feature type="transmembrane region" description="Helical" evidence="7">
    <location>
        <begin position="245"/>
        <end position="263"/>
    </location>
</feature>
<dbReference type="PANTHER" id="PTHR30043">
    <property type="entry name" value="PHOSPHONATES TRANSPORT SYSTEM PERMEASE PROTEIN"/>
    <property type="match status" value="1"/>
</dbReference>
<dbReference type="Pfam" id="PF00528">
    <property type="entry name" value="BPD_transp_1"/>
    <property type="match status" value="1"/>
</dbReference>
<keyword evidence="6 7" id="KW-0472">Membrane</keyword>
<evidence type="ECO:0000256" key="4">
    <source>
        <dbReference type="ARBA" id="ARBA00022692"/>
    </source>
</evidence>
<evidence type="ECO:0000313" key="10">
    <source>
        <dbReference type="Proteomes" id="UP000282323"/>
    </source>
</evidence>
<feature type="transmembrane region" description="Helical" evidence="7">
    <location>
        <begin position="217"/>
        <end position="239"/>
    </location>
</feature>
<dbReference type="InterPro" id="IPR005769">
    <property type="entry name" value="PhnE/PtxC"/>
</dbReference>
<dbReference type="AlphaFoldDB" id="A0A3N6MAW0"/>
<name>A0A3N6MAW0_NATCH</name>
<comment type="caution">
    <text evidence="9">The sequence shown here is derived from an EMBL/GenBank/DDBJ whole genome shotgun (WGS) entry which is preliminary data.</text>
</comment>
<dbReference type="InterPro" id="IPR035906">
    <property type="entry name" value="MetI-like_sf"/>
</dbReference>
<organism evidence="9 10">
    <name type="scientific">Natrarchaeobius chitinivorans</name>
    <dbReference type="NCBI Taxonomy" id="1679083"/>
    <lineage>
        <taxon>Archaea</taxon>
        <taxon>Methanobacteriati</taxon>
        <taxon>Methanobacteriota</taxon>
        <taxon>Stenosarchaea group</taxon>
        <taxon>Halobacteria</taxon>
        <taxon>Halobacteriales</taxon>
        <taxon>Natrialbaceae</taxon>
        <taxon>Natrarchaeobius</taxon>
    </lineage>
</organism>
<dbReference type="PROSITE" id="PS50928">
    <property type="entry name" value="ABC_TM1"/>
    <property type="match status" value="1"/>
</dbReference>
<evidence type="ECO:0000256" key="5">
    <source>
        <dbReference type="ARBA" id="ARBA00022989"/>
    </source>
</evidence>
<dbReference type="EMBL" id="REGA01000013">
    <property type="protein sequence ID" value="RQG93520.1"/>
    <property type="molecule type" value="Genomic_DNA"/>
</dbReference>
<proteinExistence type="inferred from homology"/>
<dbReference type="GO" id="GO:0005886">
    <property type="term" value="C:plasma membrane"/>
    <property type="evidence" value="ECO:0007669"/>
    <property type="project" value="UniProtKB-SubCell"/>
</dbReference>
<accession>A0A3N6MAW0</accession>
<keyword evidence="10" id="KW-1185">Reference proteome</keyword>
<dbReference type="Gene3D" id="1.10.3720.10">
    <property type="entry name" value="MetI-like"/>
    <property type="match status" value="1"/>
</dbReference>
<dbReference type="CDD" id="cd06261">
    <property type="entry name" value="TM_PBP2"/>
    <property type="match status" value="1"/>
</dbReference>
<feature type="domain" description="ABC transmembrane type-1" evidence="8">
    <location>
        <begin position="77"/>
        <end position="260"/>
    </location>
</feature>
<keyword evidence="4 7" id="KW-0812">Transmembrane</keyword>
<dbReference type="PANTHER" id="PTHR30043:SF1">
    <property type="entry name" value="ABC TRANSPORT SYSTEM PERMEASE PROTEIN P69"/>
    <property type="match status" value="1"/>
</dbReference>
<evidence type="ECO:0000256" key="3">
    <source>
        <dbReference type="ARBA" id="ARBA00022475"/>
    </source>
</evidence>
<dbReference type="Proteomes" id="UP000282323">
    <property type="component" value="Unassembled WGS sequence"/>
</dbReference>
<evidence type="ECO:0000259" key="8">
    <source>
        <dbReference type="PROSITE" id="PS50928"/>
    </source>
</evidence>
<keyword evidence="5 7" id="KW-1133">Transmembrane helix</keyword>
<feature type="transmembrane region" description="Helical" evidence="7">
    <location>
        <begin position="21"/>
        <end position="41"/>
    </location>
</feature>
<dbReference type="InterPro" id="IPR000515">
    <property type="entry name" value="MetI-like"/>
</dbReference>
<sequence length="270" mass="29585">MTTAPQQDSGMWNRFDKRDNIRRYGTALVGLAILIVSWRVMNVNYEYLLTAHYEIYDLLYRMVPPDLGYVNEIASPLIETIHMSIMGTALSIIVSVPIAYLAANNVSPHWTLVYFGKFIISVTRSISAIIWALIFVVMFGPGALAGIFALAVRSIGFIGKLLSEAIEEIDPIPVEAVTATGGNKIDVFVYGIVPQIKPAFIGMSTYRWDINIRQATVLGLVGAGGIGLVLDSAITRLYWPGVTTILLSILLIVIFSEGISAYLRKKIGGV</sequence>
<dbReference type="NCBIfam" id="TIGR01097">
    <property type="entry name" value="PhnE"/>
    <property type="match status" value="1"/>
</dbReference>
<protein>
    <submittedName>
        <fullName evidence="9">Phosphonate ABC transporter, permease protein PhnE</fullName>
    </submittedName>
</protein>
<dbReference type="SUPFAM" id="SSF161098">
    <property type="entry name" value="MetI-like"/>
    <property type="match status" value="1"/>
</dbReference>
<gene>
    <name evidence="9" type="primary">phnE</name>
    <name evidence="9" type="ORF">EA473_14365</name>
</gene>
<dbReference type="OrthoDB" id="338493at2157"/>
<evidence type="ECO:0000256" key="7">
    <source>
        <dbReference type="RuleBase" id="RU363032"/>
    </source>
</evidence>
<comment type="subcellular location">
    <subcellularLocation>
        <location evidence="1 7">Cell membrane</location>
        <topology evidence="1 7">Multi-pass membrane protein</topology>
    </subcellularLocation>
</comment>
<evidence type="ECO:0000256" key="2">
    <source>
        <dbReference type="ARBA" id="ARBA00022448"/>
    </source>
</evidence>
<reference evidence="9 10" key="1">
    <citation type="submission" date="2018-10" db="EMBL/GenBank/DDBJ databases">
        <title>Natrarchaeobius chitinivorans gen. nov., sp. nov., and Natrarchaeobius haloalkaliphilus sp. nov., alkaliphilic, chitin-utilizing haloarchaea from hypersaline alkaline lakes.</title>
        <authorList>
            <person name="Sorokin D.Y."/>
            <person name="Elcheninov A.G."/>
            <person name="Kostrikina N.A."/>
            <person name="Bale N.J."/>
            <person name="Sinninghe Damste J.S."/>
            <person name="Khijniak T.V."/>
            <person name="Kublanov I.V."/>
            <person name="Toshchakov S.V."/>
        </authorList>
    </citation>
    <scope>NUCLEOTIDE SEQUENCE [LARGE SCALE GENOMIC DNA]</scope>
    <source>
        <strain evidence="9 10">AArcht4T</strain>
    </source>
</reference>
<dbReference type="RefSeq" id="WP_124196298.1">
    <property type="nucleotide sequence ID" value="NZ_REGA01000013.1"/>
</dbReference>
<comment type="similarity">
    <text evidence="7">Belongs to the binding-protein-dependent transport system permease family.</text>
</comment>